<comment type="caution">
    <text evidence="1">The sequence shown here is derived from an EMBL/GenBank/DDBJ whole genome shotgun (WGS) entry which is preliminary data.</text>
</comment>
<evidence type="ECO:0000313" key="2">
    <source>
        <dbReference type="Proteomes" id="UP000789759"/>
    </source>
</evidence>
<name>A0A9N9IV96_9GLOM</name>
<dbReference type="SUPFAM" id="SSF52047">
    <property type="entry name" value="RNI-like"/>
    <property type="match status" value="1"/>
</dbReference>
<gene>
    <name evidence="1" type="ORF">CPELLU_LOCUS14778</name>
</gene>
<protein>
    <submittedName>
        <fullName evidence="1">6166_t:CDS:1</fullName>
    </submittedName>
</protein>
<accession>A0A9N9IV96</accession>
<dbReference type="Proteomes" id="UP000789759">
    <property type="component" value="Unassembled WGS sequence"/>
</dbReference>
<evidence type="ECO:0000313" key="1">
    <source>
        <dbReference type="EMBL" id="CAG8752245.1"/>
    </source>
</evidence>
<dbReference type="AlphaFoldDB" id="A0A9N9IV96"/>
<dbReference type="Gene3D" id="3.80.10.10">
    <property type="entry name" value="Ribonuclease Inhibitor"/>
    <property type="match status" value="1"/>
</dbReference>
<keyword evidence="2" id="KW-1185">Reference proteome</keyword>
<organism evidence="1 2">
    <name type="scientific">Cetraspora pellucida</name>
    <dbReference type="NCBI Taxonomy" id="1433469"/>
    <lineage>
        <taxon>Eukaryota</taxon>
        <taxon>Fungi</taxon>
        <taxon>Fungi incertae sedis</taxon>
        <taxon>Mucoromycota</taxon>
        <taxon>Glomeromycotina</taxon>
        <taxon>Glomeromycetes</taxon>
        <taxon>Diversisporales</taxon>
        <taxon>Gigasporaceae</taxon>
        <taxon>Cetraspora</taxon>
    </lineage>
</organism>
<reference evidence="1" key="1">
    <citation type="submission" date="2021-06" db="EMBL/GenBank/DDBJ databases">
        <authorList>
            <person name="Kallberg Y."/>
            <person name="Tangrot J."/>
            <person name="Rosling A."/>
        </authorList>
    </citation>
    <scope>NUCLEOTIDE SEQUENCE</scope>
    <source>
        <strain evidence="1">FL966</strain>
    </source>
</reference>
<dbReference type="EMBL" id="CAJVQA010018122">
    <property type="protein sequence ID" value="CAG8752245.1"/>
    <property type="molecule type" value="Genomic_DNA"/>
</dbReference>
<dbReference type="OrthoDB" id="2322172at2759"/>
<dbReference type="InterPro" id="IPR032675">
    <property type="entry name" value="LRR_dom_sf"/>
</dbReference>
<sequence>MFIRTSKNLKEIIIFDDNELALFPPSAMFAKYEPGLSQLVTLECNIYAHNNLSAPITLEFLKALSTICANIRKIDLSFRSSNPSEELITFCSNIIKVQKKLKILHFSQVLGNTGKLITALEQKLFLEYLKFFKVDFSTISPSDIKVLTQCRNVNSLRFINCRGMTLEHCASLLNYPLDNLTDLKLLSGSFDLDIVNFLIDMWGPTLIILYLDRIKTNKLSNTLINRCSKLKSLNVNVRDGDEFLLPFLSQSSLIHLTMVSYYTASFSYELGQHLPTTLKHLELKKYYLASESFDKFLKNCKHLVKLEKLTIGTTSPMLDHYLSLREFIESCNSLKMITFYYRDFFINDMEEEKIKAVIKEITNLGVHCKYYGYEDRSDDY</sequence>
<proteinExistence type="predicted"/>